<evidence type="ECO:0000313" key="1">
    <source>
        <dbReference type="EMBL" id="KAK7293704.1"/>
    </source>
</evidence>
<organism evidence="1 2">
    <name type="scientific">Clitoria ternatea</name>
    <name type="common">Butterfly pea</name>
    <dbReference type="NCBI Taxonomy" id="43366"/>
    <lineage>
        <taxon>Eukaryota</taxon>
        <taxon>Viridiplantae</taxon>
        <taxon>Streptophyta</taxon>
        <taxon>Embryophyta</taxon>
        <taxon>Tracheophyta</taxon>
        <taxon>Spermatophyta</taxon>
        <taxon>Magnoliopsida</taxon>
        <taxon>eudicotyledons</taxon>
        <taxon>Gunneridae</taxon>
        <taxon>Pentapetalae</taxon>
        <taxon>rosids</taxon>
        <taxon>fabids</taxon>
        <taxon>Fabales</taxon>
        <taxon>Fabaceae</taxon>
        <taxon>Papilionoideae</taxon>
        <taxon>50 kb inversion clade</taxon>
        <taxon>NPAAA clade</taxon>
        <taxon>indigoferoid/millettioid clade</taxon>
        <taxon>Phaseoleae</taxon>
        <taxon>Clitoria</taxon>
    </lineage>
</organism>
<name>A0AAN9PDS6_CLITE</name>
<protein>
    <submittedName>
        <fullName evidence="1">Uncharacterized protein</fullName>
    </submittedName>
</protein>
<proteinExistence type="predicted"/>
<sequence>MLESDPSTPSFLVQIDFYTGKPTLEEEGGTATVDIGGAATTVEIPTEPLEEPPAAVDEQDQEFETQLEINTVVGDD</sequence>
<reference evidence="1 2" key="1">
    <citation type="submission" date="2024-01" db="EMBL/GenBank/DDBJ databases">
        <title>The genomes of 5 underutilized Papilionoideae crops provide insights into root nodulation and disease resistance.</title>
        <authorList>
            <person name="Yuan L."/>
        </authorList>
    </citation>
    <scope>NUCLEOTIDE SEQUENCE [LARGE SCALE GENOMIC DNA]</scope>
    <source>
        <strain evidence="1">LY-2023</strain>
        <tissue evidence="1">Leaf</tissue>
    </source>
</reference>
<dbReference type="AlphaFoldDB" id="A0AAN9PDS6"/>
<dbReference type="EMBL" id="JAYKXN010000004">
    <property type="protein sequence ID" value="KAK7293704.1"/>
    <property type="molecule type" value="Genomic_DNA"/>
</dbReference>
<evidence type="ECO:0000313" key="2">
    <source>
        <dbReference type="Proteomes" id="UP001359559"/>
    </source>
</evidence>
<accession>A0AAN9PDS6</accession>
<dbReference type="Proteomes" id="UP001359559">
    <property type="component" value="Unassembled WGS sequence"/>
</dbReference>
<gene>
    <name evidence="1" type="ORF">RJT34_16577</name>
</gene>
<keyword evidence="2" id="KW-1185">Reference proteome</keyword>
<comment type="caution">
    <text evidence="1">The sequence shown here is derived from an EMBL/GenBank/DDBJ whole genome shotgun (WGS) entry which is preliminary data.</text>
</comment>